<dbReference type="Gene3D" id="3.30.200.20">
    <property type="entry name" value="Phosphorylase Kinase, domain 1"/>
    <property type="match status" value="1"/>
</dbReference>
<dbReference type="PANTHER" id="PTHR45647">
    <property type="entry name" value="OS02G0152300 PROTEIN"/>
    <property type="match status" value="1"/>
</dbReference>
<feature type="compositionally biased region" description="Polar residues" evidence="4">
    <location>
        <begin position="160"/>
        <end position="172"/>
    </location>
</feature>
<feature type="region of interest" description="Disordered" evidence="4">
    <location>
        <begin position="355"/>
        <end position="376"/>
    </location>
</feature>
<dbReference type="EC" id="2.3.2.27" evidence="2"/>
<dbReference type="Pfam" id="PF00582">
    <property type="entry name" value="Usp"/>
    <property type="match status" value="1"/>
</dbReference>
<dbReference type="Pfam" id="PF00069">
    <property type="entry name" value="Pkinase"/>
    <property type="match status" value="1"/>
</dbReference>
<protein>
    <recommendedName>
        <fullName evidence="2">RING-type E3 ubiquitin transferase</fullName>
        <ecNumber evidence="2">2.3.2.27</ecNumber>
    </recommendedName>
</protein>
<dbReference type="PROSITE" id="PS00108">
    <property type="entry name" value="PROTEIN_KINASE_ST"/>
    <property type="match status" value="1"/>
</dbReference>
<evidence type="ECO:0000313" key="6">
    <source>
        <dbReference type="EMBL" id="KAH0940069.1"/>
    </source>
</evidence>
<reference evidence="6 7" key="1">
    <citation type="submission" date="2021-05" db="EMBL/GenBank/DDBJ databases">
        <title>Genome Assembly of Synthetic Allotetraploid Brassica napus Reveals Homoeologous Exchanges between Subgenomes.</title>
        <authorList>
            <person name="Davis J.T."/>
        </authorList>
    </citation>
    <scope>NUCLEOTIDE SEQUENCE [LARGE SCALE GENOMIC DNA]</scope>
    <source>
        <strain evidence="7">cv. Da-Ae</strain>
        <tissue evidence="6">Seedling</tissue>
    </source>
</reference>
<feature type="region of interest" description="Disordered" evidence="4">
    <location>
        <begin position="160"/>
        <end position="224"/>
    </location>
</feature>
<sequence>MAPPYSSDDSHSPVNSTVIAIDKEKHSHYAVRWAVDHLANTIHNPLIILLHVRLKSSNYGGNGASDDLNQLFIPYRGYCARKGISMSEAVIDDSDVAKAILEYVNSNLVNNLVLGASAKNTYTFARSLMFSKHHDVQGAIMKSIPDFCSVYVISKGKVQSSRPAQRPITNTLAPPRVPSSGFLIQSLSDSEQDPVPTGQRSARRKPTEIYPHNRTPTNPTQERHKAPINGSMDFNNAFTQVAFQRNPTIQSSFSDESEGGMRGSIDVSSHNSDVYGASCSSDESNAQTTKDIEAEMRRLKLELKQTMDMYSSACKEALTAKRKLSEEAALAVAEMEKAKCRTALEAAEKAQRMAELEGQRRKQAEIKARNESEDKDRAMNALAHNDVRYRRYSIEEIEEATENFANHRKIGEGGYGPVYKGELDHTPVAIKVLRPDAAQGKKQFQQEVEVLTAEIATALSFLHQAKPEPLVHRDLKPANILLDKNYVSKISDVGLARLVPASVANNVTQYHMTSAAGTFCYIDPEYQQTGMLTTKSDIYSLGIMLLQIITARPPMGLAHHVSRAISRGTLKDMLDPTVPDWPLQEAQAFAAMSLRCAELRKRDRPDLGKDVVPLLIRLKNLGNDAGLTRADES</sequence>
<dbReference type="Gene3D" id="3.40.50.620">
    <property type="entry name" value="HUPs"/>
    <property type="match status" value="1"/>
</dbReference>
<dbReference type="Gene3D" id="1.10.510.10">
    <property type="entry name" value="Transferase(Phosphotransferase) domain 1"/>
    <property type="match status" value="1"/>
</dbReference>
<dbReference type="SUPFAM" id="SSF52402">
    <property type="entry name" value="Adenine nucleotide alpha hydrolases-like"/>
    <property type="match status" value="1"/>
</dbReference>
<evidence type="ECO:0000256" key="1">
    <source>
        <dbReference type="ARBA" id="ARBA00000900"/>
    </source>
</evidence>
<dbReference type="InterPro" id="IPR000719">
    <property type="entry name" value="Prot_kinase_dom"/>
</dbReference>
<evidence type="ECO:0000313" key="7">
    <source>
        <dbReference type="Proteomes" id="UP000824890"/>
    </source>
</evidence>
<dbReference type="InterPro" id="IPR008271">
    <property type="entry name" value="Ser/Thr_kinase_AS"/>
</dbReference>
<accession>A0ABQ8EEF9</accession>
<keyword evidence="7" id="KW-1185">Reference proteome</keyword>
<proteinExistence type="predicted"/>
<dbReference type="InterPro" id="IPR006016">
    <property type="entry name" value="UspA"/>
</dbReference>
<feature type="domain" description="Protein kinase" evidence="5">
    <location>
        <begin position="318"/>
        <end position="615"/>
    </location>
</feature>
<name>A0ABQ8EEF9_BRANA</name>
<organism evidence="6 7">
    <name type="scientific">Brassica napus</name>
    <name type="common">Rape</name>
    <dbReference type="NCBI Taxonomy" id="3708"/>
    <lineage>
        <taxon>Eukaryota</taxon>
        <taxon>Viridiplantae</taxon>
        <taxon>Streptophyta</taxon>
        <taxon>Embryophyta</taxon>
        <taxon>Tracheophyta</taxon>
        <taxon>Spermatophyta</taxon>
        <taxon>Magnoliopsida</taxon>
        <taxon>eudicotyledons</taxon>
        <taxon>Gunneridae</taxon>
        <taxon>Pentapetalae</taxon>
        <taxon>rosids</taxon>
        <taxon>malvids</taxon>
        <taxon>Brassicales</taxon>
        <taxon>Brassicaceae</taxon>
        <taxon>Brassiceae</taxon>
        <taxon>Brassica</taxon>
    </lineage>
</organism>
<dbReference type="InterPro" id="IPR051348">
    <property type="entry name" value="U-box_ubiquitin_ligases"/>
</dbReference>
<dbReference type="EMBL" id="JAGKQM010000002">
    <property type="protein sequence ID" value="KAH0940069.1"/>
    <property type="molecule type" value="Genomic_DNA"/>
</dbReference>
<evidence type="ECO:0000256" key="3">
    <source>
        <dbReference type="ARBA" id="ARBA00022786"/>
    </source>
</evidence>
<comment type="caution">
    <text evidence="6">The sequence shown here is derived from an EMBL/GenBank/DDBJ whole genome shotgun (WGS) entry which is preliminary data.</text>
</comment>
<keyword evidence="3" id="KW-0833">Ubl conjugation pathway</keyword>
<evidence type="ECO:0000259" key="5">
    <source>
        <dbReference type="PROSITE" id="PS50011"/>
    </source>
</evidence>
<dbReference type="Proteomes" id="UP000824890">
    <property type="component" value="Unassembled WGS sequence"/>
</dbReference>
<dbReference type="SUPFAM" id="SSF56112">
    <property type="entry name" value="Protein kinase-like (PK-like)"/>
    <property type="match status" value="1"/>
</dbReference>
<dbReference type="SMART" id="SM00220">
    <property type="entry name" value="S_TKc"/>
    <property type="match status" value="1"/>
</dbReference>
<dbReference type="PROSITE" id="PS50011">
    <property type="entry name" value="PROTEIN_KINASE_DOM"/>
    <property type="match status" value="1"/>
</dbReference>
<gene>
    <name evidence="6" type="ORF">HID58_007530</name>
</gene>
<evidence type="ECO:0000256" key="2">
    <source>
        <dbReference type="ARBA" id="ARBA00012483"/>
    </source>
</evidence>
<dbReference type="InterPro" id="IPR011009">
    <property type="entry name" value="Kinase-like_dom_sf"/>
</dbReference>
<dbReference type="CDD" id="cd01989">
    <property type="entry name" value="USP_STK_Ubox_N"/>
    <property type="match status" value="1"/>
</dbReference>
<evidence type="ECO:0000256" key="4">
    <source>
        <dbReference type="SAM" id="MobiDB-lite"/>
    </source>
</evidence>
<comment type="catalytic activity">
    <reaction evidence="1">
        <text>S-ubiquitinyl-[E2 ubiquitin-conjugating enzyme]-L-cysteine + [acceptor protein]-L-lysine = [E2 ubiquitin-conjugating enzyme]-L-cysteine + N(6)-ubiquitinyl-[acceptor protein]-L-lysine.</text>
        <dbReference type="EC" id="2.3.2.27"/>
    </reaction>
</comment>
<dbReference type="InterPro" id="IPR014729">
    <property type="entry name" value="Rossmann-like_a/b/a_fold"/>
</dbReference>
<dbReference type="PANTHER" id="PTHR45647:SF96">
    <property type="entry name" value="PROTEIN KINASE FAMILY PROTEIN"/>
    <property type="match status" value="1"/>
</dbReference>